<gene>
    <name evidence="1" type="ORF">METZ01_LOCUS130818</name>
</gene>
<proteinExistence type="predicted"/>
<feature type="non-terminal residue" evidence="1">
    <location>
        <position position="23"/>
    </location>
</feature>
<evidence type="ECO:0000313" key="1">
    <source>
        <dbReference type="EMBL" id="SVA77964.1"/>
    </source>
</evidence>
<sequence>MAHRLTGTQIFIASDKHGQAIGF</sequence>
<name>A0A381YLV1_9ZZZZ</name>
<reference evidence="1" key="1">
    <citation type="submission" date="2018-05" db="EMBL/GenBank/DDBJ databases">
        <authorList>
            <person name="Lanie J.A."/>
            <person name="Ng W.-L."/>
            <person name="Kazmierczak K.M."/>
            <person name="Andrzejewski T.M."/>
            <person name="Davidsen T.M."/>
            <person name="Wayne K.J."/>
            <person name="Tettelin H."/>
            <person name="Glass J.I."/>
            <person name="Rusch D."/>
            <person name="Podicherti R."/>
            <person name="Tsui H.-C.T."/>
            <person name="Winkler M.E."/>
        </authorList>
    </citation>
    <scope>NUCLEOTIDE SEQUENCE</scope>
</reference>
<dbReference type="AlphaFoldDB" id="A0A381YLV1"/>
<dbReference type="EMBL" id="UINC01018538">
    <property type="protein sequence ID" value="SVA77964.1"/>
    <property type="molecule type" value="Genomic_DNA"/>
</dbReference>
<protein>
    <submittedName>
        <fullName evidence="1">Uncharacterized protein</fullName>
    </submittedName>
</protein>
<accession>A0A381YLV1</accession>
<organism evidence="1">
    <name type="scientific">marine metagenome</name>
    <dbReference type="NCBI Taxonomy" id="408172"/>
    <lineage>
        <taxon>unclassified sequences</taxon>
        <taxon>metagenomes</taxon>
        <taxon>ecological metagenomes</taxon>
    </lineage>
</organism>